<comment type="subcellular location">
    <subcellularLocation>
        <location evidence="1">Nucleus</location>
        <location evidence="1">Nucleolus</location>
    </subcellularLocation>
</comment>
<proteinExistence type="inferred from homology"/>
<evidence type="ECO:0000259" key="11">
    <source>
        <dbReference type="PROSITE" id="PS50157"/>
    </source>
</evidence>
<evidence type="ECO:0000256" key="8">
    <source>
        <dbReference type="ARBA" id="ARBA00023242"/>
    </source>
</evidence>
<dbReference type="Gene3D" id="2.60.120.340">
    <property type="entry name" value="Nucleoplasmin core domain"/>
    <property type="match status" value="1"/>
</dbReference>
<dbReference type="PROSITE" id="PS00028">
    <property type="entry name" value="ZINC_FINGER_C2H2_1"/>
    <property type="match status" value="1"/>
</dbReference>
<dbReference type="GO" id="GO:0008270">
    <property type="term" value="F:zinc ion binding"/>
    <property type="evidence" value="ECO:0007669"/>
    <property type="project" value="UniProtKB-KW"/>
</dbReference>
<dbReference type="Pfam" id="PF17800">
    <property type="entry name" value="NPL"/>
    <property type="match status" value="1"/>
</dbReference>
<keyword evidence="6" id="KW-0805">Transcription regulation</keyword>
<dbReference type="EMBL" id="JAMSHJ010000005">
    <property type="protein sequence ID" value="KAI5412375.1"/>
    <property type="molecule type" value="Genomic_DNA"/>
</dbReference>
<keyword evidence="8" id="KW-0539">Nucleus</keyword>
<keyword evidence="3" id="KW-0678">Repressor</keyword>
<evidence type="ECO:0000256" key="1">
    <source>
        <dbReference type="ARBA" id="ARBA00004604"/>
    </source>
</evidence>
<keyword evidence="9" id="KW-0479">Metal-binding</keyword>
<evidence type="ECO:0000256" key="2">
    <source>
        <dbReference type="ARBA" id="ARBA00006673"/>
    </source>
</evidence>
<dbReference type="PROSITE" id="PS50157">
    <property type="entry name" value="ZINC_FINGER_C2H2_2"/>
    <property type="match status" value="1"/>
</dbReference>
<dbReference type="GO" id="GO:0016787">
    <property type="term" value="F:hydrolase activity"/>
    <property type="evidence" value="ECO:0007669"/>
    <property type="project" value="UniProtKB-KW"/>
</dbReference>
<organism evidence="12 13">
    <name type="scientific">Pisum sativum</name>
    <name type="common">Garden pea</name>
    <name type="synonym">Lathyrus oleraceus</name>
    <dbReference type="NCBI Taxonomy" id="3888"/>
    <lineage>
        <taxon>Eukaryota</taxon>
        <taxon>Viridiplantae</taxon>
        <taxon>Streptophyta</taxon>
        <taxon>Embryophyta</taxon>
        <taxon>Tracheophyta</taxon>
        <taxon>Spermatophyta</taxon>
        <taxon>Magnoliopsida</taxon>
        <taxon>eudicotyledons</taxon>
        <taxon>Gunneridae</taxon>
        <taxon>Pentapetalae</taxon>
        <taxon>rosids</taxon>
        <taxon>fabids</taxon>
        <taxon>Fabales</taxon>
        <taxon>Fabaceae</taxon>
        <taxon>Papilionoideae</taxon>
        <taxon>50 kb inversion clade</taxon>
        <taxon>NPAAA clade</taxon>
        <taxon>Hologalegina</taxon>
        <taxon>IRL clade</taxon>
        <taxon>Fabeae</taxon>
        <taxon>Lathyrus</taxon>
    </lineage>
</organism>
<dbReference type="GO" id="GO:0005730">
    <property type="term" value="C:nucleolus"/>
    <property type="evidence" value="ECO:0007669"/>
    <property type="project" value="UniProtKB-SubCell"/>
</dbReference>
<evidence type="ECO:0000256" key="5">
    <source>
        <dbReference type="ARBA" id="ARBA00022853"/>
    </source>
</evidence>
<keyword evidence="9" id="KW-0863">Zinc-finger</keyword>
<feature type="compositionally biased region" description="Basic and acidic residues" evidence="10">
    <location>
        <begin position="215"/>
        <end position="228"/>
    </location>
</feature>
<accession>A0A9D4X544</accession>
<dbReference type="FunFam" id="2.60.120.340:FF:000004">
    <property type="entry name" value="Histone deacetylase HDT1"/>
    <property type="match status" value="1"/>
</dbReference>
<dbReference type="GO" id="GO:0006325">
    <property type="term" value="P:chromatin organization"/>
    <property type="evidence" value="ECO:0007669"/>
    <property type="project" value="UniProtKB-KW"/>
</dbReference>
<keyword evidence="4" id="KW-0378">Hydrolase</keyword>
<name>A0A9D4X544_PEA</name>
<dbReference type="InterPro" id="IPR013087">
    <property type="entry name" value="Znf_C2H2_type"/>
</dbReference>
<evidence type="ECO:0000256" key="6">
    <source>
        <dbReference type="ARBA" id="ARBA00023015"/>
    </source>
</evidence>
<keyword evidence="7" id="KW-0804">Transcription</keyword>
<evidence type="ECO:0000256" key="7">
    <source>
        <dbReference type="ARBA" id="ARBA00023163"/>
    </source>
</evidence>
<feature type="region of interest" description="Disordered" evidence="10">
    <location>
        <begin position="121"/>
        <end position="308"/>
    </location>
</feature>
<evidence type="ECO:0000256" key="4">
    <source>
        <dbReference type="ARBA" id="ARBA00022801"/>
    </source>
</evidence>
<sequence>MLFCDLGAEVKVGESVKVDPQEFEACIHLSQAALGESKKDKANEPVVIYLKVGDQKLVLGTLNREKIPQTTLELVLDKEFELSHSSKTSSVHFCGYKAYYPDNEYSDEDDFSDSDEEEIPLAQPIENGKPEVKVENQKVSEAKKAPAKSGVHAKPEPPAKSGTSAKQVKVVDPKEEKDDESDDESDDELDSSDEELDDADSEDEDESDEEEDEETPVKKVDQGKKRANESASKTPVPSKKSKNATPEKTDGKKAGHTATPHPKKAGKTPNSDAKSPKSGGHLSCSSCSKTFNSETGLTQHTKAKHGAQ</sequence>
<feature type="compositionally biased region" description="Polar residues" evidence="10">
    <location>
        <begin position="283"/>
        <end position="300"/>
    </location>
</feature>
<evidence type="ECO:0000256" key="3">
    <source>
        <dbReference type="ARBA" id="ARBA00022491"/>
    </source>
</evidence>
<dbReference type="InterPro" id="IPR041232">
    <property type="entry name" value="NPL"/>
</dbReference>
<evidence type="ECO:0000313" key="12">
    <source>
        <dbReference type="EMBL" id="KAI5412375.1"/>
    </source>
</evidence>
<dbReference type="AlphaFoldDB" id="A0A9D4X544"/>
<comment type="similarity">
    <text evidence="2">Belongs to the histone deacetylase HD2 family.</text>
</comment>
<keyword evidence="9" id="KW-0862">Zinc</keyword>
<feature type="compositionally biased region" description="Acidic residues" evidence="10">
    <location>
        <begin position="177"/>
        <end position="214"/>
    </location>
</feature>
<protein>
    <recommendedName>
        <fullName evidence="11">C2H2-type domain-containing protein</fullName>
    </recommendedName>
</protein>
<comment type="caution">
    <text evidence="12">The sequence shown here is derived from an EMBL/GenBank/DDBJ whole genome shotgun (WGS) entry which is preliminary data.</text>
</comment>
<evidence type="ECO:0000313" key="13">
    <source>
        <dbReference type="Proteomes" id="UP001058974"/>
    </source>
</evidence>
<gene>
    <name evidence="12" type="ORF">KIW84_057156</name>
</gene>
<feature type="domain" description="C2H2-type" evidence="11">
    <location>
        <begin position="282"/>
        <end position="308"/>
    </location>
</feature>
<keyword evidence="13" id="KW-1185">Reference proteome</keyword>
<dbReference type="Gramene" id="Psat05G0715600-T1">
    <property type="protein sequence ID" value="KAI5412375.1"/>
    <property type="gene ID" value="KIW84_057156"/>
</dbReference>
<feature type="compositionally biased region" description="Basic and acidic residues" evidence="10">
    <location>
        <begin position="128"/>
        <end position="144"/>
    </location>
</feature>
<evidence type="ECO:0000256" key="10">
    <source>
        <dbReference type="SAM" id="MobiDB-lite"/>
    </source>
</evidence>
<evidence type="ECO:0000256" key="9">
    <source>
        <dbReference type="PROSITE-ProRule" id="PRU00042"/>
    </source>
</evidence>
<dbReference type="Proteomes" id="UP001058974">
    <property type="component" value="Chromosome 5"/>
</dbReference>
<reference evidence="12 13" key="1">
    <citation type="journal article" date="2022" name="Nat. Genet.">
        <title>Improved pea reference genome and pan-genome highlight genomic features and evolutionary characteristics.</title>
        <authorList>
            <person name="Yang T."/>
            <person name="Liu R."/>
            <person name="Luo Y."/>
            <person name="Hu S."/>
            <person name="Wang D."/>
            <person name="Wang C."/>
            <person name="Pandey M.K."/>
            <person name="Ge S."/>
            <person name="Xu Q."/>
            <person name="Li N."/>
            <person name="Li G."/>
            <person name="Huang Y."/>
            <person name="Saxena R.K."/>
            <person name="Ji Y."/>
            <person name="Li M."/>
            <person name="Yan X."/>
            <person name="He Y."/>
            <person name="Liu Y."/>
            <person name="Wang X."/>
            <person name="Xiang C."/>
            <person name="Varshney R.K."/>
            <person name="Ding H."/>
            <person name="Gao S."/>
            <person name="Zong X."/>
        </authorList>
    </citation>
    <scope>NUCLEOTIDE SEQUENCE [LARGE SCALE GENOMIC DNA]</scope>
    <source>
        <strain evidence="12 13">cv. Zhongwan 6</strain>
    </source>
</reference>
<keyword evidence="5" id="KW-0156">Chromatin regulator</keyword>